<keyword evidence="1" id="KW-0472">Membrane</keyword>
<protein>
    <recommendedName>
        <fullName evidence="4">GGDEF domain-containing protein</fullName>
    </recommendedName>
</protein>
<name>A0A1M5BUN5_9GAMM</name>
<evidence type="ECO:0008006" key="4">
    <source>
        <dbReference type="Google" id="ProtNLM"/>
    </source>
</evidence>
<sequence>MERKFKERHYRLTLLFAAAMLLILATTPQGALSRLVLSLGGLGLGAVALEQRRLPALPGTLAPLLLGLPLALLLWLDPQRHGLWLWAWAAVLVLPQAPWLWLLHGLLAALCWWQVYPFVGTEQGLLMGGLLAALMLLGVARGLEELPLRQGLALRTRLLAQRPLHSRRQLAQDMLLETTRCTREGSHGELLLLRCPSRHQQAMLDALMARTCHYETCFQIDNKTLAALLISRNEETAVQRRAPLLDTLPEPFQARFIGLAPSLCLDAQLKALAQQEQVVAVQGREV</sequence>
<proteinExistence type="predicted"/>
<evidence type="ECO:0000313" key="3">
    <source>
        <dbReference type="Proteomes" id="UP000184346"/>
    </source>
</evidence>
<keyword evidence="1" id="KW-0812">Transmembrane</keyword>
<dbReference type="RefSeq" id="WP_072823737.1">
    <property type="nucleotide sequence ID" value="NZ_FQUJ01000012.1"/>
</dbReference>
<gene>
    <name evidence="2" type="ORF">SAMN02745148_02695</name>
</gene>
<dbReference type="EMBL" id="FQUJ01000012">
    <property type="protein sequence ID" value="SHF46273.1"/>
    <property type="molecule type" value="Genomic_DNA"/>
</dbReference>
<reference evidence="2 3" key="1">
    <citation type="submission" date="2016-11" db="EMBL/GenBank/DDBJ databases">
        <authorList>
            <person name="Jaros S."/>
            <person name="Januszkiewicz K."/>
            <person name="Wedrychowicz H."/>
        </authorList>
    </citation>
    <scope>NUCLEOTIDE SEQUENCE [LARGE SCALE GENOMIC DNA]</scope>
    <source>
        <strain evidence="2 3">DSM 19980</strain>
    </source>
</reference>
<keyword evidence="3" id="KW-1185">Reference proteome</keyword>
<organism evidence="2 3">
    <name type="scientific">Modicisalibacter ilicicola DSM 19980</name>
    <dbReference type="NCBI Taxonomy" id="1121942"/>
    <lineage>
        <taxon>Bacteria</taxon>
        <taxon>Pseudomonadati</taxon>
        <taxon>Pseudomonadota</taxon>
        <taxon>Gammaproteobacteria</taxon>
        <taxon>Oceanospirillales</taxon>
        <taxon>Halomonadaceae</taxon>
        <taxon>Modicisalibacter</taxon>
    </lineage>
</organism>
<feature type="transmembrane region" description="Helical" evidence="1">
    <location>
        <begin position="83"/>
        <end position="104"/>
    </location>
</feature>
<keyword evidence="1" id="KW-1133">Transmembrane helix</keyword>
<evidence type="ECO:0000256" key="1">
    <source>
        <dbReference type="SAM" id="Phobius"/>
    </source>
</evidence>
<dbReference type="Proteomes" id="UP000184346">
    <property type="component" value="Unassembled WGS sequence"/>
</dbReference>
<feature type="transmembrane region" description="Helical" evidence="1">
    <location>
        <begin position="57"/>
        <end position="76"/>
    </location>
</feature>
<accession>A0A1M5BUN5</accession>
<dbReference type="OrthoDB" id="6182046at2"/>
<dbReference type="AlphaFoldDB" id="A0A1M5BUN5"/>
<feature type="transmembrane region" description="Helical" evidence="1">
    <location>
        <begin position="124"/>
        <end position="143"/>
    </location>
</feature>
<dbReference type="STRING" id="1121942.SAMN02745148_02695"/>
<evidence type="ECO:0000313" key="2">
    <source>
        <dbReference type="EMBL" id="SHF46273.1"/>
    </source>
</evidence>